<gene>
    <name evidence="2" type="ORF">J421_4183</name>
</gene>
<keyword evidence="3" id="KW-1185">Reference proteome</keyword>
<name>W0RN38_9BACT</name>
<dbReference type="AlphaFoldDB" id="W0RN38"/>
<dbReference type="InterPro" id="IPR013216">
    <property type="entry name" value="Methyltransf_11"/>
</dbReference>
<sequence length="250" mass="26970">MLVPRRRRGRELLDDPAVDPALAERSLRDVARSNALFGGRRAVLRAVDALLPALGARATLLDVGTGLGDIPAAAQRLAAGRGVTLATVGVEFRPSLAAASRVRTDASVCGDVLALPLADGAVDVVTCSQLLHHFTEDDAVRALRELSRVARVAVVVGDLRRSWLAASLFWLVSWPLGFHRVTRHDGTLSVLRGFTADELRAMAERAGVPRPEVRRSLGWRLAATWRVARATERHLGESRDPGAAPRARAR</sequence>
<dbReference type="GO" id="GO:0008757">
    <property type="term" value="F:S-adenosylmethionine-dependent methyltransferase activity"/>
    <property type="evidence" value="ECO:0007669"/>
    <property type="project" value="InterPro"/>
</dbReference>
<proteinExistence type="predicted"/>
<dbReference type="InParanoid" id="W0RN38"/>
<dbReference type="HOGENOM" id="CLU_078235_1_0_0"/>
<dbReference type="Pfam" id="PF08241">
    <property type="entry name" value="Methyltransf_11"/>
    <property type="match status" value="1"/>
</dbReference>
<keyword evidence="2" id="KW-0808">Transferase</keyword>
<dbReference type="OrthoDB" id="9799324at2"/>
<organism evidence="2 3">
    <name type="scientific">Gemmatirosa kalamazoonensis</name>
    <dbReference type="NCBI Taxonomy" id="861299"/>
    <lineage>
        <taxon>Bacteria</taxon>
        <taxon>Pseudomonadati</taxon>
        <taxon>Gemmatimonadota</taxon>
        <taxon>Gemmatimonadia</taxon>
        <taxon>Gemmatimonadales</taxon>
        <taxon>Gemmatimonadaceae</taxon>
        <taxon>Gemmatirosa</taxon>
    </lineage>
</organism>
<protein>
    <submittedName>
        <fullName evidence="2">Methyltransferase type 11</fullName>
    </submittedName>
</protein>
<feature type="domain" description="Methyltransferase type 11" evidence="1">
    <location>
        <begin position="61"/>
        <end position="151"/>
    </location>
</feature>
<accession>W0RN38</accession>
<dbReference type="eggNOG" id="COG2226">
    <property type="taxonomic scope" value="Bacteria"/>
</dbReference>
<reference evidence="2 3" key="1">
    <citation type="journal article" date="2014" name="Genome Announc.">
        <title>Genome Sequence and Methylome of Soil Bacterium Gemmatirosa kalamazoonensis KBS708T, a Member of the Rarely Cultivated Gemmatimonadetes Phylum.</title>
        <authorList>
            <person name="Debruyn J.M."/>
            <person name="Radosevich M."/>
            <person name="Wommack K.E."/>
            <person name="Polson S.W."/>
            <person name="Hauser L.J."/>
            <person name="Fawaz M.N."/>
            <person name="Korlach J."/>
            <person name="Tsai Y.C."/>
        </authorList>
    </citation>
    <scope>NUCLEOTIDE SEQUENCE [LARGE SCALE GENOMIC DNA]</scope>
    <source>
        <strain evidence="2 3">KBS708</strain>
    </source>
</reference>
<dbReference type="KEGG" id="gba:J421_4183"/>
<evidence type="ECO:0000259" key="1">
    <source>
        <dbReference type="Pfam" id="PF08241"/>
    </source>
</evidence>
<dbReference type="Proteomes" id="UP000019151">
    <property type="component" value="Chromosome"/>
</dbReference>
<dbReference type="STRING" id="861299.J421_4183"/>
<dbReference type="GO" id="GO:0032259">
    <property type="term" value="P:methylation"/>
    <property type="evidence" value="ECO:0007669"/>
    <property type="project" value="UniProtKB-KW"/>
</dbReference>
<keyword evidence="2" id="KW-0489">Methyltransferase</keyword>
<dbReference type="SUPFAM" id="SSF53335">
    <property type="entry name" value="S-adenosyl-L-methionine-dependent methyltransferases"/>
    <property type="match status" value="1"/>
</dbReference>
<dbReference type="EMBL" id="CP007128">
    <property type="protein sequence ID" value="AHG91720.1"/>
    <property type="molecule type" value="Genomic_DNA"/>
</dbReference>
<dbReference type="Gene3D" id="3.40.50.150">
    <property type="entry name" value="Vaccinia Virus protein VP39"/>
    <property type="match status" value="1"/>
</dbReference>
<evidence type="ECO:0000313" key="3">
    <source>
        <dbReference type="Proteomes" id="UP000019151"/>
    </source>
</evidence>
<dbReference type="RefSeq" id="WP_025413161.1">
    <property type="nucleotide sequence ID" value="NZ_CP007128.1"/>
</dbReference>
<dbReference type="InterPro" id="IPR029063">
    <property type="entry name" value="SAM-dependent_MTases_sf"/>
</dbReference>
<evidence type="ECO:0000313" key="2">
    <source>
        <dbReference type="EMBL" id="AHG91720.1"/>
    </source>
</evidence>